<reference evidence="1" key="1">
    <citation type="journal article" date="2021" name="Sci. Rep.">
        <title>Diploid genomic architecture of Nitzschia inconspicua, an elite biomass production diatom.</title>
        <authorList>
            <person name="Oliver A."/>
            <person name="Podell S."/>
            <person name="Pinowska A."/>
            <person name="Traller J.C."/>
            <person name="Smith S.R."/>
            <person name="McClure R."/>
            <person name="Beliaev A."/>
            <person name="Bohutskyi P."/>
            <person name="Hill E.A."/>
            <person name="Rabines A."/>
            <person name="Zheng H."/>
            <person name="Allen L.Z."/>
            <person name="Kuo A."/>
            <person name="Grigoriev I.V."/>
            <person name="Allen A.E."/>
            <person name="Hazlebeck D."/>
            <person name="Allen E.E."/>
        </authorList>
    </citation>
    <scope>NUCLEOTIDE SEQUENCE</scope>
    <source>
        <strain evidence="1">Hildebrandi</strain>
    </source>
</reference>
<sequence>MHSTVEPHGTDPAPESKLNSCLISDEVTCQPSLSCAVAVQNQSDALLLPKRKSLGKGPACNAHEDFIVPNPQDTKYMSHNPKKLVPKQEHFRHLSDDLISIMKSILWLCQLLDTGSSVSKKLTHPPGPQGGGANYATAFPPLSTLLSTTQYWKGKKHHE</sequence>
<keyword evidence="2" id="KW-1185">Reference proteome</keyword>
<dbReference type="Proteomes" id="UP000693970">
    <property type="component" value="Unassembled WGS sequence"/>
</dbReference>
<dbReference type="AlphaFoldDB" id="A0A9K3KSQ5"/>
<dbReference type="EMBL" id="JAGRRH010000019">
    <property type="protein sequence ID" value="KAG7349037.1"/>
    <property type="molecule type" value="Genomic_DNA"/>
</dbReference>
<proteinExistence type="predicted"/>
<organism evidence="1 2">
    <name type="scientific">Nitzschia inconspicua</name>
    <dbReference type="NCBI Taxonomy" id="303405"/>
    <lineage>
        <taxon>Eukaryota</taxon>
        <taxon>Sar</taxon>
        <taxon>Stramenopiles</taxon>
        <taxon>Ochrophyta</taxon>
        <taxon>Bacillariophyta</taxon>
        <taxon>Bacillariophyceae</taxon>
        <taxon>Bacillariophycidae</taxon>
        <taxon>Bacillariales</taxon>
        <taxon>Bacillariaceae</taxon>
        <taxon>Nitzschia</taxon>
    </lineage>
</organism>
<reference evidence="1" key="2">
    <citation type="submission" date="2021-04" db="EMBL/GenBank/DDBJ databases">
        <authorList>
            <person name="Podell S."/>
        </authorList>
    </citation>
    <scope>NUCLEOTIDE SEQUENCE</scope>
    <source>
        <strain evidence="1">Hildebrandi</strain>
    </source>
</reference>
<protein>
    <submittedName>
        <fullName evidence="1">Uncharacterized protein</fullName>
    </submittedName>
</protein>
<gene>
    <name evidence="1" type="ORF">IV203_011634</name>
</gene>
<name>A0A9K3KSQ5_9STRA</name>
<evidence type="ECO:0000313" key="1">
    <source>
        <dbReference type="EMBL" id="KAG7349037.1"/>
    </source>
</evidence>
<comment type="caution">
    <text evidence="1">The sequence shown here is derived from an EMBL/GenBank/DDBJ whole genome shotgun (WGS) entry which is preliminary data.</text>
</comment>
<accession>A0A9K3KSQ5</accession>
<evidence type="ECO:0000313" key="2">
    <source>
        <dbReference type="Proteomes" id="UP000693970"/>
    </source>
</evidence>